<evidence type="ECO:0000259" key="6">
    <source>
        <dbReference type="PROSITE" id="PS51192"/>
    </source>
</evidence>
<dbReference type="InterPro" id="IPR014001">
    <property type="entry name" value="Helicase_ATP-bd"/>
</dbReference>
<evidence type="ECO:0000256" key="4">
    <source>
        <dbReference type="ARBA" id="ARBA00022840"/>
    </source>
</evidence>
<keyword evidence="2" id="KW-0378">Hydrolase</keyword>
<dbReference type="SUPFAM" id="SSF52540">
    <property type="entry name" value="P-loop containing nucleoside triphosphate hydrolases"/>
    <property type="match status" value="1"/>
</dbReference>
<feature type="domain" description="Helicase C-terminal" evidence="7">
    <location>
        <begin position="748"/>
        <end position="967"/>
    </location>
</feature>
<name>A0A058Z078_FONAL</name>
<dbReference type="InterPro" id="IPR050699">
    <property type="entry name" value="RNA-DNA_Helicase"/>
</dbReference>
<dbReference type="eggNOG" id="KOG0947">
    <property type="taxonomic scope" value="Eukaryota"/>
</dbReference>
<dbReference type="PANTHER" id="PTHR12131:SF1">
    <property type="entry name" value="ATP-DEPENDENT RNA HELICASE SUPV3L1, MITOCHONDRIAL-RELATED"/>
    <property type="match status" value="1"/>
</dbReference>
<feature type="region of interest" description="Disordered" evidence="5">
    <location>
        <begin position="171"/>
        <end position="192"/>
    </location>
</feature>
<evidence type="ECO:0000256" key="3">
    <source>
        <dbReference type="ARBA" id="ARBA00022806"/>
    </source>
</evidence>
<dbReference type="Gene3D" id="1.10.3380.30">
    <property type="match status" value="1"/>
</dbReference>
<feature type="compositionally biased region" description="Gly residues" evidence="5">
    <location>
        <begin position="623"/>
        <end position="650"/>
    </location>
</feature>
<dbReference type="Pfam" id="PF00270">
    <property type="entry name" value="DEAD"/>
    <property type="match status" value="1"/>
</dbReference>
<dbReference type="InterPro" id="IPR011545">
    <property type="entry name" value="DEAD/DEAH_box_helicase_dom"/>
</dbReference>
<protein>
    <submittedName>
        <fullName evidence="8">Adenosinetriphosphatase</fullName>
    </submittedName>
</protein>
<organism evidence="8">
    <name type="scientific">Fonticula alba</name>
    <name type="common">Slime mold</name>
    <dbReference type="NCBI Taxonomy" id="691883"/>
    <lineage>
        <taxon>Eukaryota</taxon>
        <taxon>Rotosphaerida</taxon>
        <taxon>Fonticulaceae</taxon>
        <taxon>Fonticula</taxon>
    </lineage>
</organism>
<keyword evidence="3" id="KW-0347">Helicase</keyword>
<evidence type="ECO:0000259" key="7">
    <source>
        <dbReference type="PROSITE" id="PS51194"/>
    </source>
</evidence>
<gene>
    <name evidence="8" type="ORF">H696_05784</name>
</gene>
<dbReference type="InterPro" id="IPR027417">
    <property type="entry name" value="P-loop_NTPase"/>
</dbReference>
<dbReference type="SMART" id="SM00490">
    <property type="entry name" value="HELICc"/>
    <property type="match status" value="1"/>
</dbReference>
<dbReference type="PANTHER" id="PTHR12131">
    <property type="entry name" value="ATP-DEPENDENT RNA AND DNA HELICASE"/>
    <property type="match status" value="1"/>
</dbReference>
<accession>A0A058Z078</accession>
<dbReference type="GO" id="GO:0055087">
    <property type="term" value="C:Ski complex"/>
    <property type="evidence" value="ECO:0007669"/>
    <property type="project" value="TreeGrafter"/>
</dbReference>
<dbReference type="GO" id="GO:0070478">
    <property type="term" value="P:nuclear-transcribed mRNA catabolic process, 3'-5' exonucleolytic nonsense-mediated decay"/>
    <property type="evidence" value="ECO:0007669"/>
    <property type="project" value="TreeGrafter"/>
</dbReference>
<evidence type="ECO:0000256" key="2">
    <source>
        <dbReference type="ARBA" id="ARBA00022801"/>
    </source>
</evidence>
<dbReference type="STRING" id="691883.A0A058Z078"/>
<dbReference type="OrthoDB" id="64767at2759"/>
<feature type="compositionally biased region" description="Gly residues" evidence="5">
    <location>
        <begin position="672"/>
        <end position="738"/>
    </location>
</feature>
<dbReference type="SMART" id="SM00487">
    <property type="entry name" value="DEXDc"/>
    <property type="match status" value="1"/>
</dbReference>
<dbReference type="InterPro" id="IPR040801">
    <property type="entry name" value="Ski2_N"/>
</dbReference>
<evidence type="ECO:0000313" key="9">
    <source>
        <dbReference type="Proteomes" id="UP000030693"/>
    </source>
</evidence>
<dbReference type="Gene3D" id="3.40.50.300">
    <property type="entry name" value="P-loop containing nucleotide triphosphate hydrolases"/>
    <property type="match status" value="2"/>
</dbReference>
<feature type="region of interest" description="Disordered" evidence="5">
    <location>
        <begin position="620"/>
        <end position="739"/>
    </location>
</feature>
<dbReference type="GO" id="GO:0005524">
    <property type="term" value="F:ATP binding"/>
    <property type="evidence" value="ECO:0007669"/>
    <property type="project" value="UniProtKB-KW"/>
</dbReference>
<dbReference type="InterPro" id="IPR001650">
    <property type="entry name" value="Helicase_C-like"/>
</dbReference>
<dbReference type="Proteomes" id="UP000030693">
    <property type="component" value="Unassembled WGS sequence"/>
</dbReference>
<dbReference type="InterPro" id="IPR012961">
    <property type="entry name" value="Ski2/MTR4_C"/>
</dbReference>
<dbReference type="PROSITE" id="PS51192">
    <property type="entry name" value="HELICASE_ATP_BIND_1"/>
    <property type="match status" value="1"/>
</dbReference>
<dbReference type="GO" id="GO:0004386">
    <property type="term" value="F:helicase activity"/>
    <property type="evidence" value="ECO:0007669"/>
    <property type="project" value="UniProtKB-KW"/>
</dbReference>
<dbReference type="OMA" id="DHVNIIM"/>
<dbReference type="RefSeq" id="XP_009497858.1">
    <property type="nucleotide sequence ID" value="XM_009499583.1"/>
</dbReference>
<dbReference type="Pfam" id="PF08148">
    <property type="entry name" value="DSHCT"/>
    <property type="match status" value="1"/>
</dbReference>
<keyword evidence="1" id="KW-0547">Nucleotide-binding</keyword>
<dbReference type="PROSITE" id="PS51194">
    <property type="entry name" value="HELICASE_CTER"/>
    <property type="match status" value="1"/>
</dbReference>
<keyword evidence="9" id="KW-1185">Reference proteome</keyword>
<dbReference type="FunFam" id="3.40.50.300:FF:000354">
    <property type="entry name" value="ATP-dependent RNA helicase SKI2"/>
    <property type="match status" value="1"/>
</dbReference>
<proteinExistence type="predicted"/>
<dbReference type="GeneID" id="20530509"/>
<dbReference type="GO" id="GO:0003676">
    <property type="term" value="F:nucleic acid binding"/>
    <property type="evidence" value="ECO:0007669"/>
    <property type="project" value="InterPro"/>
</dbReference>
<evidence type="ECO:0000313" key="8">
    <source>
        <dbReference type="EMBL" id="KCV67674.1"/>
    </source>
</evidence>
<dbReference type="CDD" id="cd18795">
    <property type="entry name" value="SF2_C_Ski2"/>
    <property type="match status" value="1"/>
</dbReference>
<dbReference type="SMART" id="SM01142">
    <property type="entry name" value="DSHCT"/>
    <property type="match status" value="1"/>
</dbReference>
<sequence length="1451" mass="155064">MPKLTADQLLTQLSDIALHAGAEAAQADADEPNSDITAIHLLTSSVDGEVLPVVAPSAEVPADAAFCGSIFSSRSDLMVAGELLADSTPFTDACASLLTPRLPPLTRSQAPIPEFDLSVDLALQHIYSSASLPATCALAFSGFGESALDTGYMVVPTADGTANDSMALTRKPQAGGASSTMGTTTSKPFQPGGLDLSGRLGARAYQAIEALDSLAGVASVADLYSKIPAFTGPAGLSLTGLEVADAGVALPTELVQELRQAAAPGAPEAAVDLGLSFAQLHEAALERLRVQASPSTLVSSLPGISGTRMADAGESFSWLVDSSEGAGALAPAAPASDVPFDPLDDLMANVPELAPSAIAKPVAKDTPQDQYQWAIQDDITKAMGSLEELIPSPARRFPFELDNFQKQAILRMEQDQNVFVAAHTSAGKTAVAEYAISMAERTRTRAIYTSPIKALSNQKFRDFSKIFSSVGLMTGDIQIEREAFCMIMTTEILRSMLYQGSDLIRDVKWVIFDEVHYVNDPERGVVWEEVLMLLPADVRILMLSATVPNALQFANWVGRIKQRQVYVVSTSHRPVPLDFRMAITPSFGPQKNQSQFFTFFASGQKDLNDRAIQAAERFLIDGDSGGSSSGPGPSGGGGGGSGSGPAGAPGRGSQPARGRGGRGGSAAASAPGRGGGQSGGGGGGRGGPAAAPGRGGQSGGPGGRGGGQSGGPAGRGGGGGGRGGRGGGSGGGGGGRGGSSFAQMMNIDYSGLVNTLNKESQLPAVIFTFSKKRCDHYAQRLVDQGSGKGRVQLLDNIQRTKIHSIIRHSLSRLNESDRMLPQVTIVSSLLANGIGVHHSGLLPIVKEMVEILFSDGLVKVLFATETFAMGVNMPARTVIFSSLDKPDGTRDASGKMIHRLLTPGEFIQMAGRAGRRGLDSAGNVLIPVWHKMPSLVELREIMLRPPTQLISQFRLTYMMVLSVHRVEELIIEDLLSRSFNQQAQAEEAITRSQEIATCKEDIARLLGSEAFTCSQCKGDLEALAQCVLRKDHAAERMQLMRLEDPLACPPWRLALVQLTGVSFLSRRTGAPITLDQPEAGACSVRGDQVLVLLQHRLREGGRDSNVFGGYFLRSPDGLGTQETPCHIHGMAITMVTTQELEVRRAAAAFPCCFALLAPPAFEPASLLSNLDYMRDKAALEEDESVFQASSCPLLDDHLNTGMEVAYLRDRLQELDAELDAESRTFLVNMADYRRRVEVLRRVDFIQGPDRGVLTMKGRINCELRSLSRHDGATLVLTELLMNNTLVHLSSAELAAIVSGFVFQGKCDLVSTEDLPVHLVEAMREVREISLEVFKMEAEISGKEEYSIIFVNNTSQYITSLLDPVEQVKNCLNFDLCTAVYEWAKGMSFLDITKLTSVEEGTIVRCITQLFEALRDLRNAARVMGNFDLSEKFELACKLIQRDIVFAASLYY</sequence>
<evidence type="ECO:0000256" key="1">
    <source>
        <dbReference type="ARBA" id="ARBA00022741"/>
    </source>
</evidence>
<reference evidence="8" key="1">
    <citation type="submission" date="2013-04" db="EMBL/GenBank/DDBJ databases">
        <title>The Genome Sequence of Fonticula alba ATCC 38817.</title>
        <authorList>
            <consortium name="The Broad Institute Genomics Platform"/>
            <person name="Russ C."/>
            <person name="Cuomo C."/>
            <person name="Burger G."/>
            <person name="Gray M.W."/>
            <person name="Holland P.W.H."/>
            <person name="King N."/>
            <person name="Lang F.B.F."/>
            <person name="Roger A.J."/>
            <person name="Ruiz-Trillo I."/>
            <person name="Brown M."/>
            <person name="Walker B."/>
            <person name="Young S."/>
            <person name="Zeng Q."/>
            <person name="Gargeya S."/>
            <person name="Fitzgerald M."/>
            <person name="Haas B."/>
            <person name="Abouelleil A."/>
            <person name="Allen A.W."/>
            <person name="Alvarado L."/>
            <person name="Arachchi H.M."/>
            <person name="Berlin A.M."/>
            <person name="Chapman S.B."/>
            <person name="Gainer-Dewar J."/>
            <person name="Goldberg J."/>
            <person name="Griggs A."/>
            <person name="Gujja S."/>
            <person name="Hansen M."/>
            <person name="Howarth C."/>
            <person name="Imamovic A."/>
            <person name="Ireland A."/>
            <person name="Larimer J."/>
            <person name="McCowan C."/>
            <person name="Murphy C."/>
            <person name="Pearson M."/>
            <person name="Poon T.W."/>
            <person name="Priest M."/>
            <person name="Roberts A."/>
            <person name="Saif S."/>
            <person name="Shea T."/>
            <person name="Sisk P."/>
            <person name="Sykes S."/>
            <person name="Wortman J."/>
            <person name="Nusbaum C."/>
            <person name="Birren B."/>
        </authorList>
    </citation>
    <scope>NUCLEOTIDE SEQUENCE [LARGE SCALE GENOMIC DNA]</scope>
    <source>
        <strain evidence="8">ATCC 38817</strain>
    </source>
</reference>
<dbReference type="GO" id="GO:0016787">
    <property type="term" value="F:hydrolase activity"/>
    <property type="evidence" value="ECO:0007669"/>
    <property type="project" value="UniProtKB-KW"/>
</dbReference>
<evidence type="ECO:0000256" key="5">
    <source>
        <dbReference type="SAM" id="MobiDB-lite"/>
    </source>
</evidence>
<feature type="compositionally biased region" description="Low complexity" evidence="5">
    <location>
        <begin position="174"/>
        <end position="186"/>
    </location>
</feature>
<dbReference type="EMBL" id="KB932214">
    <property type="protein sequence ID" value="KCV67674.1"/>
    <property type="molecule type" value="Genomic_DNA"/>
</dbReference>
<dbReference type="Pfam" id="PF00271">
    <property type="entry name" value="Helicase_C"/>
    <property type="match status" value="1"/>
</dbReference>
<dbReference type="Pfam" id="PF17911">
    <property type="entry name" value="Ski2_N"/>
    <property type="match status" value="1"/>
</dbReference>
<feature type="domain" description="Helicase ATP-binding" evidence="6">
    <location>
        <begin position="409"/>
        <end position="565"/>
    </location>
</feature>
<keyword evidence="4" id="KW-0067">ATP-binding</keyword>